<dbReference type="Gene3D" id="3.40.50.150">
    <property type="entry name" value="Vaccinia Virus protein VP39"/>
    <property type="match status" value="1"/>
</dbReference>
<evidence type="ECO:0000256" key="6">
    <source>
        <dbReference type="ARBA" id="ARBA00022679"/>
    </source>
</evidence>
<evidence type="ECO:0000256" key="3">
    <source>
        <dbReference type="ARBA" id="ARBA00012533"/>
    </source>
</evidence>
<evidence type="ECO:0000256" key="8">
    <source>
        <dbReference type="ARBA" id="ARBA00023242"/>
    </source>
</evidence>
<dbReference type="InParanoid" id="A0A317XMN5"/>
<dbReference type="FunCoup" id="A0A317XMN5">
    <property type="interactions" value="315"/>
</dbReference>
<keyword evidence="12" id="KW-1185">Reference proteome</keyword>
<dbReference type="AlphaFoldDB" id="A0A317XMN5"/>
<dbReference type="GO" id="GO:0005634">
    <property type="term" value="C:nucleus"/>
    <property type="evidence" value="ECO:0007669"/>
    <property type="project" value="UniProtKB-SubCell"/>
</dbReference>
<evidence type="ECO:0000256" key="5">
    <source>
        <dbReference type="ARBA" id="ARBA00022603"/>
    </source>
</evidence>
<evidence type="ECO:0000256" key="4">
    <source>
        <dbReference type="ARBA" id="ARBA00022490"/>
    </source>
</evidence>
<comment type="similarity">
    <text evidence="9">Belongs to the methyltransferase superfamily. METTL18 family.</text>
</comment>
<dbReference type="EMBL" id="KZ819194">
    <property type="protein sequence ID" value="PWY99593.1"/>
    <property type="molecule type" value="Genomic_DNA"/>
</dbReference>
<reference evidence="11 12" key="1">
    <citation type="journal article" date="2018" name="Mol. Biol. Evol.">
        <title>Broad Genomic Sampling Reveals a Smut Pathogenic Ancestry of the Fungal Clade Ustilaginomycotina.</title>
        <authorList>
            <person name="Kijpornyongpan T."/>
            <person name="Mondo S.J."/>
            <person name="Barry K."/>
            <person name="Sandor L."/>
            <person name="Lee J."/>
            <person name="Lipzen A."/>
            <person name="Pangilinan J."/>
            <person name="LaButti K."/>
            <person name="Hainaut M."/>
            <person name="Henrissat B."/>
            <person name="Grigoriev I.V."/>
            <person name="Spatafora J.W."/>
            <person name="Aime M.C."/>
        </authorList>
    </citation>
    <scope>NUCLEOTIDE SEQUENCE [LARGE SCALE GENOMIC DNA]</scope>
    <source>
        <strain evidence="11 12">MCA 3645</strain>
    </source>
</reference>
<comment type="subcellular location">
    <subcellularLocation>
        <location evidence="2">Cytoplasm</location>
    </subcellularLocation>
    <subcellularLocation>
        <location evidence="1">Nucleus</location>
    </subcellularLocation>
</comment>
<protein>
    <recommendedName>
        <fullName evidence="3">protein-histidine N-methyltransferase</fullName>
        <ecNumber evidence="3">2.1.1.85</ecNumber>
    </recommendedName>
</protein>
<dbReference type="EC" id="2.1.1.85" evidence="3"/>
<evidence type="ECO:0000256" key="7">
    <source>
        <dbReference type="ARBA" id="ARBA00022691"/>
    </source>
</evidence>
<dbReference type="PANTHER" id="PTHR14614:SF39">
    <property type="entry name" value="HISTIDINE PROTEIN METHYLTRANSFERASE 1 HOMOLOG"/>
    <property type="match status" value="1"/>
</dbReference>
<proteinExistence type="inferred from homology"/>
<evidence type="ECO:0000256" key="10">
    <source>
        <dbReference type="SAM" id="MobiDB-lite"/>
    </source>
</evidence>
<dbReference type="STRING" id="1882483.A0A317XMN5"/>
<feature type="region of interest" description="Disordered" evidence="10">
    <location>
        <begin position="163"/>
        <end position="184"/>
    </location>
</feature>
<sequence>MSFGFQFDDSEMDDEYVSLGGGGSVGVSAPSSAVTATASAKAPFRSHSLEDLISRLPSRISYSCIDVDLTRSADNADASQGPPRRCRILRRDLFDARFQMLLDDDEDDEDEDEDMDVDVNAARRDQSQSSRAQIDQDSDLVPGIYEGGLKTWECALDLIDTLDSLLPPPPPPPSSSSLLSSGQADASAYNRHQNVLELGCGTALPTLYLLEPQWLGTHLHLSDYNADVLSLVTLPNLILAWYNSPASEAFRRDQGLQLARAEAQELDRRGQSHFDTSLSTLPTQLQEGELSLTPELITAFVSSLERYAVRLGFYSGSWSHFPPALTPGRPLDLILTSETIYSLHSLPSLVSLLRQYSSFHPSITTTTATTVLVAAKVIYFGVGGGVESFKHAIAPATTTPLKQVTRGVGRTVLRVDF</sequence>
<dbReference type="GO" id="GO:0018064">
    <property type="term" value="F:protein-L-histidine N-tele-methyltransferase activity"/>
    <property type="evidence" value="ECO:0007669"/>
    <property type="project" value="UniProtKB-EC"/>
</dbReference>
<keyword evidence="6" id="KW-0808">Transferase</keyword>
<organism evidence="11 12">
    <name type="scientific">Testicularia cyperi</name>
    <dbReference type="NCBI Taxonomy" id="1882483"/>
    <lineage>
        <taxon>Eukaryota</taxon>
        <taxon>Fungi</taxon>
        <taxon>Dikarya</taxon>
        <taxon>Basidiomycota</taxon>
        <taxon>Ustilaginomycotina</taxon>
        <taxon>Ustilaginomycetes</taxon>
        <taxon>Ustilaginales</taxon>
        <taxon>Anthracoideaceae</taxon>
        <taxon>Testicularia</taxon>
    </lineage>
</organism>
<dbReference type="Proteomes" id="UP000246740">
    <property type="component" value="Unassembled WGS sequence"/>
</dbReference>
<evidence type="ECO:0000313" key="12">
    <source>
        <dbReference type="Proteomes" id="UP000246740"/>
    </source>
</evidence>
<dbReference type="GO" id="GO:0032259">
    <property type="term" value="P:methylation"/>
    <property type="evidence" value="ECO:0007669"/>
    <property type="project" value="UniProtKB-KW"/>
</dbReference>
<evidence type="ECO:0000256" key="9">
    <source>
        <dbReference type="ARBA" id="ARBA00038126"/>
    </source>
</evidence>
<dbReference type="InterPro" id="IPR029063">
    <property type="entry name" value="SAM-dependent_MTases_sf"/>
</dbReference>
<gene>
    <name evidence="11" type="ORF">BCV70DRAFT_162105</name>
</gene>
<dbReference type="GO" id="GO:0005737">
    <property type="term" value="C:cytoplasm"/>
    <property type="evidence" value="ECO:0007669"/>
    <property type="project" value="UniProtKB-SubCell"/>
</dbReference>
<keyword evidence="7" id="KW-0949">S-adenosyl-L-methionine</keyword>
<name>A0A317XMN5_9BASI</name>
<keyword evidence="4" id="KW-0963">Cytoplasm</keyword>
<dbReference type="PANTHER" id="PTHR14614">
    <property type="entry name" value="HEPATOCELLULAR CARCINOMA-ASSOCIATED ANTIGEN"/>
    <property type="match status" value="1"/>
</dbReference>
<evidence type="ECO:0000313" key="11">
    <source>
        <dbReference type="EMBL" id="PWY99593.1"/>
    </source>
</evidence>
<evidence type="ECO:0000256" key="1">
    <source>
        <dbReference type="ARBA" id="ARBA00004123"/>
    </source>
</evidence>
<keyword evidence="5" id="KW-0489">Methyltransferase</keyword>
<evidence type="ECO:0000256" key="2">
    <source>
        <dbReference type="ARBA" id="ARBA00004496"/>
    </source>
</evidence>
<dbReference type="InterPro" id="IPR019410">
    <property type="entry name" value="Methyltransf_16"/>
</dbReference>
<dbReference type="OrthoDB" id="1723750at2759"/>
<accession>A0A317XMN5</accession>
<keyword evidence="8" id="KW-0539">Nucleus</keyword>